<dbReference type="InterPro" id="IPR007577">
    <property type="entry name" value="GlycoTrfase_DXD_sugar-bd_CS"/>
</dbReference>
<dbReference type="AlphaFoldDB" id="A0AAN8KB75"/>
<organism evidence="1 2">
    <name type="scientific">Patella caerulea</name>
    <name type="common">Rayed Mediterranean limpet</name>
    <dbReference type="NCBI Taxonomy" id="87958"/>
    <lineage>
        <taxon>Eukaryota</taxon>
        <taxon>Metazoa</taxon>
        <taxon>Spiralia</taxon>
        <taxon>Lophotrochozoa</taxon>
        <taxon>Mollusca</taxon>
        <taxon>Gastropoda</taxon>
        <taxon>Patellogastropoda</taxon>
        <taxon>Patelloidea</taxon>
        <taxon>Patellidae</taxon>
        <taxon>Patella</taxon>
    </lineage>
</organism>
<comment type="caution">
    <text evidence="1">The sequence shown here is derived from an EMBL/GenBank/DDBJ whole genome shotgun (WGS) entry which is preliminary data.</text>
</comment>
<dbReference type="PANTHER" id="PTHR46830">
    <property type="entry name" value="TRANSFERASE, PUTATIVE-RELATED"/>
    <property type="match status" value="1"/>
</dbReference>
<sequence>MKLVQKYIALASITVVTIYLYRTTDISLLAKYDNINKHGHRSYRDKLLPAMKPNVTAKIKTHNSCIVDDWIRFDPSAEALKRYIFCDEFAEQSDILCRWYLDQQNITDHKTCLLPQDGYKVPNIVFYVHFIYKEFGMEIYMCILSAKKIQKPLAIYIIGDRPPLGKWWTKLLEDVPELKFISRAMPRAISESFVRWIAQASDLVRLQILLANGGIYMDTDEIFINSFEPLRNYTLTMGIVDNITGMGNAVIVAQRHSTFLQTIHENYKSFNGSLYYHNSLKAAYKLWLKDKGALNLEGDNFYKPGWYQDDKLYKEMGFEWEGQYAIHLWASRNRYRMPTSMEQIDNWYTTLGQIFRYMYYGDSRLRIVVQRANAMGDVEINKAISNT</sequence>
<reference evidence="1 2" key="1">
    <citation type="submission" date="2024-01" db="EMBL/GenBank/DDBJ databases">
        <title>The genome of the rayed Mediterranean limpet Patella caerulea (Linnaeus, 1758).</title>
        <authorList>
            <person name="Anh-Thu Weber A."/>
            <person name="Halstead-Nussloch G."/>
        </authorList>
    </citation>
    <scope>NUCLEOTIDE SEQUENCE [LARGE SCALE GENOMIC DNA]</scope>
    <source>
        <strain evidence="1">AATW-2023a</strain>
        <tissue evidence="1">Whole specimen</tissue>
    </source>
</reference>
<dbReference type="Gene3D" id="3.90.550.20">
    <property type="match status" value="1"/>
</dbReference>
<dbReference type="Proteomes" id="UP001347796">
    <property type="component" value="Unassembled WGS sequence"/>
</dbReference>
<dbReference type="PANTHER" id="PTHR46830:SF1">
    <property type="entry name" value="ALPHA-1,4-N-ACETYLGLUCOSAMINYLTRANSFERASE"/>
    <property type="match status" value="1"/>
</dbReference>
<protein>
    <submittedName>
        <fullName evidence="1">Uncharacterized protein</fullName>
    </submittedName>
</protein>
<keyword evidence="2" id="KW-1185">Reference proteome</keyword>
<gene>
    <name evidence="1" type="ORF">SNE40_000792</name>
</gene>
<proteinExistence type="predicted"/>
<dbReference type="EMBL" id="JAZGQO010000001">
    <property type="protein sequence ID" value="KAK6195339.1"/>
    <property type="molecule type" value="Genomic_DNA"/>
</dbReference>
<name>A0AAN8KB75_PATCE</name>
<evidence type="ECO:0000313" key="1">
    <source>
        <dbReference type="EMBL" id="KAK6195339.1"/>
    </source>
</evidence>
<accession>A0AAN8KB75</accession>
<evidence type="ECO:0000313" key="2">
    <source>
        <dbReference type="Proteomes" id="UP001347796"/>
    </source>
</evidence>
<dbReference type="InterPro" id="IPR029044">
    <property type="entry name" value="Nucleotide-diphossugar_trans"/>
</dbReference>
<dbReference type="SUPFAM" id="SSF53448">
    <property type="entry name" value="Nucleotide-diphospho-sugar transferases"/>
    <property type="match status" value="1"/>
</dbReference>
<dbReference type="Pfam" id="PF04488">
    <property type="entry name" value="Gly_transf_sug"/>
    <property type="match status" value="1"/>
</dbReference>